<dbReference type="RefSeq" id="WP_065392877.1">
    <property type="nucleotide sequence ID" value="NZ_MAYH01000001.1"/>
</dbReference>
<evidence type="ECO:0000256" key="1">
    <source>
        <dbReference type="SAM" id="SignalP"/>
    </source>
</evidence>
<dbReference type="Proteomes" id="UP000092651">
    <property type="component" value="Unassembled WGS sequence"/>
</dbReference>
<comment type="caution">
    <text evidence="2">The sequence shown here is derived from an EMBL/GenBank/DDBJ whole genome shotgun (WGS) entry which is preliminary data.</text>
</comment>
<keyword evidence="1" id="KW-0732">Signal</keyword>
<proteinExistence type="predicted"/>
<dbReference type="OrthoDB" id="1264374at2"/>
<evidence type="ECO:0000313" key="3">
    <source>
        <dbReference type="Proteomes" id="UP000092651"/>
    </source>
</evidence>
<dbReference type="AlphaFoldDB" id="A0A1B8ZZW4"/>
<name>A0A1B8ZZW4_9FLAO</name>
<organism evidence="2 3">
    <name type="scientific">Chryseobacterium artocarpi</name>
    <dbReference type="NCBI Taxonomy" id="1414727"/>
    <lineage>
        <taxon>Bacteria</taxon>
        <taxon>Pseudomonadati</taxon>
        <taxon>Bacteroidota</taxon>
        <taxon>Flavobacteriia</taxon>
        <taxon>Flavobacteriales</taxon>
        <taxon>Weeksellaceae</taxon>
        <taxon>Chryseobacterium group</taxon>
        <taxon>Chryseobacterium</taxon>
    </lineage>
</organism>
<evidence type="ECO:0000313" key="2">
    <source>
        <dbReference type="EMBL" id="OCA77123.1"/>
    </source>
</evidence>
<reference evidence="2 3" key="1">
    <citation type="submission" date="2016-07" db="EMBL/GenBank/DDBJ databases">
        <authorList>
            <person name="Jeong J.-J."/>
            <person name="Kim D.W."/>
            <person name="Sang M.K."/>
            <person name="Choi I.-G."/>
            <person name="Kim K.D."/>
        </authorList>
    </citation>
    <scope>NUCLEOTIDE SEQUENCE [LARGE SCALE GENOMIC DNA]</scope>
    <source>
        <strain evidence="2 3">UTM-3</strain>
    </source>
</reference>
<keyword evidence="3" id="KW-1185">Reference proteome</keyword>
<gene>
    <name evidence="2" type="ORF">BBI01_01275</name>
</gene>
<accession>A0A1B8ZZW4</accession>
<sequence length="87" mass="9180">MNKLRLTLGIAAIAIGSFAAFSFAPASNLNEETTGEFYVNPNGSMGLPVDPAHPCEGSGPLCSQEYNIETGEKTDNPALIKNGVRRP</sequence>
<feature type="signal peptide" evidence="1">
    <location>
        <begin position="1"/>
        <end position="26"/>
    </location>
</feature>
<protein>
    <submittedName>
        <fullName evidence="2">Uncharacterized protein</fullName>
    </submittedName>
</protein>
<feature type="chain" id="PRO_5008621441" evidence="1">
    <location>
        <begin position="27"/>
        <end position="87"/>
    </location>
</feature>
<dbReference type="EMBL" id="MAYH01000001">
    <property type="protein sequence ID" value="OCA77123.1"/>
    <property type="molecule type" value="Genomic_DNA"/>
</dbReference>